<dbReference type="GeneID" id="135194630"/>
<feature type="signal peptide" evidence="1">
    <location>
        <begin position="1"/>
        <end position="17"/>
    </location>
</feature>
<feature type="chain" id="PRO_5045514521" evidence="1">
    <location>
        <begin position="18"/>
        <end position="368"/>
    </location>
</feature>
<dbReference type="Proteomes" id="UP001652626">
    <property type="component" value="Chromosome Z"/>
</dbReference>
<keyword evidence="2" id="KW-1185">Reference proteome</keyword>
<dbReference type="RefSeq" id="XP_064076307.1">
    <property type="nucleotide sequence ID" value="XM_064220237.1"/>
</dbReference>
<protein>
    <submittedName>
        <fullName evidence="3">Uncharacterized protein LOC135194630</fullName>
    </submittedName>
</protein>
<organism evidence="2 3">
    <name type="scientific">Vanessa tameamea</name>
    <name type="common">Kamehameha butterfly</name>
    <dbReference type="NCBI Taxonomy" id="334116"/>
    <lineage>
        <taxon>Eukaryota</taxon>
        <taxon>Metazoa</taxon>
        <taxon>Ecdysozoa</taxon>
        <taxon>Arthropoda</taxon>
        <taxon>Hexapoda</taxon>
        <taxon>Insecta</taxon>
        <taxon>Pterygota</taxon>
        <taxon>Neoptera</taxon>
        <taxon>Endopterygota</taxon>
        <taxon>Lepidoptera</taxon>
        <taxon>Glossata</taxon>
        <taxon>Ditrysia</taxon>
        <taxon>Papilionoidea</taxon>
        <taxon>Nymphalidae</taxon>
        <taxon>Nymphalinae</taxon>
        <taxon>Vanessa</taxon>
    </lineage>
</organism>
<name>A0ABM4AYE4_VANTA</name>
<keyword evidence="1" id="KW-0732">Signal</keyword>
<reference evidence="3" key="1">
    <citation type="submission" date="2025-08" db="UniProtKB">
        <authorList>
            <consortium name="RefSeq"/>
        </authorList>
    </citation>
    <scope>IDENTIFICATION</scope>
    <source>
        <tissue evidence="3">Whole body</tissue>
    </source>
</reference>
<proteinExistence type="predicted"/>
<sequence>MPTLFAISLFAISNAYAIRNKLNFYDIEINGTTIYSFYTNDTIEYRSNFHTLNYNNMSSIELYANFVPFLLNISMKLLENVHENIKKYYELNTEDIKIIEAASGSSNLEYQSMLRENLNKMNRMKYISPEILLLDLTDFSNYLLQTLIENRLHKASYNLLQPSKWYKNILKYSMLRQQMKIIINVIEVNICYKFSICVQKSDYTEYLIEWLRHVFNADNVKLKSFFHAISNLLYKNMFGIKTNAKFRKKIGKILKSDSYYQRSLVDILDETLSEHDIIKIVNEELRKYVILLKELFKVIDENYQLNDLNDSKLEHFSKQFWLWIDNKNIDIRPVLKDVADNMWQNVRIWPIDAQKKLDNIWTKILTLE</sequence>
<evidence type="ECO:0000256" key="1">
    <source>
        <dbReference type="SAM" id="SignalP"/>
    </source>
</evidence>
<evidence type="ECO:0000313" key="3">
    <source>
        <dbReference type="RefSeq" id="XP_064076307.1"/>
    </source>
</evidence>
<accession>A0ABM4AYE4</accession>
<evidence type="ECO:0000313" key="2">
    <source>
        <dbReference type="Proteomes" id="UP001652626"/>
    </source>
</evidence>
<gene>
    <name evidence="3" type="primary">LOC135194630</name>
</gene>